<name>A0A059F4H9_9MICR</name>
<evidence type="ECO:0000256" key="2">
    <source>
        <dbReference type="SAM" id="SignalP"/>
    </source>
</evidence>
<reference evidence="3 4" key="2">
    <citation type="submission" date="2014-03" db="EMBL/GenBank/DDBJ databases">
        <title>The Genome Sequence of Anncaliia algerae insect isolate PRA339.</title>
        <authorList>
            <consortium name="The Broad Institute Genome Sequencing Platform"/>
            <consortium name="The Broad Institute Genome Sequencing Center for Infectious Disease"/>
            <person name="Cuomo C."/>
            <person name="Becnel J."/>
            <person name="Sanscrainte N."/>
            <person name="Walker B."/>
            <person name="Young S.K."/>
            <person name="Zeng Q."/>
            <person name="Gargeya S."/>
            <person name="Fitzgerald M."/>
            <person name="Haas B."/>
            <person name="Abouelleil A."/>
            <person name="Alvarado L."/>
            <person name="Arachchi H.M."/>
            <person name="Berlin A.M."/>
            <person name="Chapman S.B."/>
            <person name="Dewar J."/>
            <person name="Goldberg J."/>
            <person name="Griggs A."/>
            <person name="Gujja S."/>
            <person name="Hansen M."/>
            <person name="Howarth C."/>
            <person name="Imamovic A."/>
            <person name="Larimer J."/>
            <person name="McCowan C."/>
            <person name="Murphy C."/>
            <person name="Neiman D."/>
            <person name="Pearson M."/>
            <person name="Priest M."/>
            <person name="Roberts A."/>
            <person name="Saif S."/>
            <person name="Shea T."/>
            <person name="Sisk P."/>
            <person name="Sykes S."/>
            <person name="Wortman J."/>
            <person name="Nusbaum C."/>
            <person name="Birren B."/>
        </authorList>
    </citation>
    <scope>NUCLEOTIDE SEQUENCE [LARGE SCALE GENOMIC DNA]</scope>
    <source>
        <strain evidence="3 4">PRA339</strain>
    </source>
</reference>
<accession>A0A059F4H9</accession>
<proteinExistence type="predicted"/>
<feature type="compositionally biased region" description="Basic and acidic residues" evidence="1">
    <location>
        <begin position="219"/>
        <end position="238"/>
    </location>
</feature>
<feature type="region of interest" description="Disordered" evidence="1">
    <location>
        <begin position="215"/>
        <end position="238"/>
    </location>
</feature>
<evidence type="ECO:0000313" key="4">
    <source>
        <dbReference type="Proteomes" id="UP000030655"/>
    </source>
</evidence>
<sequence>MVFIYMQAFMIFHLITLILALRNDKNKKLHIPTIQQFDIVVDNTNEANPSYTVYSYSNEPPLHTYNTDDSTYIGSLDDGTILNDNYNCTNCEKNKEYEEEIINEDRNAISTPKIIKECINKHKISYGEIVYSVYGNPLNLMMEDYILDSVECSKEECIIEDEKLSYGEIIYVADQETTDLVSQVYTEENRKQENEALVQNMNPLINNNLNTNIHKEKKKDKDLSKSDTKNNSRKEEVKDLEDKDNGVFSFSIVGVVVLVVLNI</sequence>
<gene>
    <name evidence="3" type="ORF">H312_00553</name>
</gene>
<evidence type="ECO:0000313" key="3">
    <source>
        <dbReference type="EMBL" id="KCZ82070.1"/>
    </source>
</evidence>
<dbReference type="HOGENOM" id="CLU_107423_0_0_1"/>
<reference evidence="4" key="1">
    <citation type="submission" date="2013-02" db="EMBL/GenBank/DDBJ databases">
        <authorList>
            <consortium name="The Broad Institute Genome Sequencing Platform"/>
            <person name="Cuomo C."/>
            <person name="Becnel J."/>
            <person name="Sanscrainte N."/>
            <person name="Walker B."/>
            <person name="Young S.K."/>
            <person name="Zeng Q."/>
            <person name="Gargeya S."/>
            <person name="Fitzgerald M."/>
            <person name="Haas B."/>
            <person name="Abouelleil A."/>
            <person name="Alvarado L."/>
            <person name="Arachchi H.M."/>
            <person name="Berlin A.M."/>
            <person name="Chapman S.B."/>
            <person name="Dewar J."/>
            <person name="Goldberg J."/>
            <person name="Griggs A."/>
            <person name="Gujja S."/>
            <person name="Hansen M."/>
            <person name="Howarth C."/>
            <person name="Imamovic A."/>
            <person name="Larimer J."/>
            <person name="McCowan C."/>
            <person name="Murphy C."/>
            <person name="Neiman D."/>
            <person name="Pearson M."/>
            <person name="Priest M."/>
            <person name="Roberts A."/>
            <person name="Saif S."/>
            <person name="Shea T."/>
            <person name="Sisk P."/>
            <person name="Sykes S."/>
            <person name="Wortman J."/>
            <person name="Nusbaum C."/>
            <person name="Birren B."/>
        </authorList>
    </citation>
    <scope>NUCLEOTIDE SEQUENCE [LARGE SCALE GENOMIC DNA]</scope>
    <source>
        <strain evidence="4">PRA339</strain>
    </source>
</reference>
<dbReference type="EMBL" id="KK365133">
    <property type="protein sequence ID" value="KCZ82070.1"/>
    <property type="molecule type" value="Genomic_DNA"/>
</dbReference>
<dbReference type="Proteomes" id="UP000030655">
    <property type="component" value="Unassembled WGS sequence"/>
</dbReference>
<dbReference type="AlphaFoldDB" id="A0A059F4H9"/>
<protein>
    <submittedName>
        <fullName evidence="3">Uncharacterized protein</fullName>
    </submittedName>
</protein>
<feature type="signal peptide" evidence="2">
    <location>
        <begin position="1"/>
        <end position="20"/>
    </location>
</feature>
<feature type="chain" id="PRO_5001571958" evidence="2">
    <location>
        <begin position="21"/>
        <end position="263"/>
    </location>
</feature>
<keyword evidence="4" id="KW-1185">Reference proteome</keyword>
<organism evidence="3 4">
    <name type="scientific">Anncaliia algerae PRA339</name>
    <dbReference type="NCBI Taxonomy" id="1288291"/>
    <lineage>
        <taxon>Eukaryota</taxon>
        <taxon>Fungi</taxon>
        <taxon>Fungi incertae sedis</taxon>
        <taxon>Microsporidia</taxon>
        <taxon>Tubulinosematoidea</taxon>
        <taxon>Tubulinosematidae</taxon>
        <taxon>Anncaliia</taxon>
    </lineage>
</organism>
<evidence type="ECO:0000256" key="1">
    <source>
        <dbReference type="SAM" id="MobiDB-lite"/>
    </source>
</evidence>
<dbReference type="VEuPathDB" id="MicrosporidiaDB:H312_00553"/>
<keyword evidence="2" id="KW-0732">Signal</keyword>